<dbReference type="GO" id="GO:0003735">
    <property type="term" value="F:structural constituent of ribosome"/>
    <property type="evidence" value="ECO:0007669"/>
    <property type="project" value="InterPro"/>
</dbReference>
<keyword evidence="4" id="KW-0689">Ribosomal protein</keyword>
<dbReference type="PANTHER" id="PTHR13231:SF3">
    <property type="entry name" value="SMALL RIBOSOMAL SUBUNIT PROTEIN MS31"/>
    <property type="match status" value="1"/>
</dbReference>
<gene>
    <name evidence="10" type="primary">MRPS31</name>
    <name evidence="10" type="ORF">BLAG_LOCUS210</name>
</gene>
<reference evidence="10" key="1">
    <citation type="submission" date="2022-01" db="EMBL/GenBank/DDBJ databases">
        <authorList>
            <person name="Braso-Vives M."/>
        </authorList>
    </citation>
    <scope>NUCLEOTIDE SEQUENCE</scope>
</reference>
<evidence type="ECO:0000256" key="8">
    <source>
        <dbReference type="ARBA" id="ARBA00035363"/>
    </source>
</evidence>
<accession>A0A8J9VWZ9</accession>
<dbReference type="GO" id="GO:0005763">
    <property type="term" value="C:mitochondrial small ribosomal subunit"/>
    <property type="evidence" value="ECO:0007669"/>
    <property type="project" value="InterPro"/>
</dbReference>
<evidence type="ECO:0000313" key="10">
    <source>
        <dbReference type="EMBL" id="CAH1225932.1"/>
    </source>
</evidence>
<organism evidence="10 11">
    <name type="scientific">Branchiostoma lanceolatum</name>
    <name type="common">Common lancelet</name>
    <name type="synonym">Amphioxus lanceolatum</name>
    <dbReference type="NCBI Taxonomy" id="7740"/>
    <lineage>
        <taxon>Eukaryota</taxon>
        <taxon>Metazoa</taxon>
        <taxon>Chordata</taxon>
        <taxon>Cephalochordata</taxon>
        <taxon>Leptocardii</taxon>
        <taxon>Amphioxiformes</taxon>
        <taxon>Branchiostomatidae</taxon>
        <taxon>Branchiostoma</taxon>
    </lineage>
</organism>
<proteinExistence type="inferred from homology"/>
<name>A0A8J9VWZ9_BRALA</name>
<evidence type="ECO:0000256" key="2">
    <source>
        <dbReference type="ARBA" id="ARBA00011057"/>
    </source>
</evidence>
<dbReference type="InterPro" id="IPR026299">
    <property type="entry name" value="MRP-S31"/>
</dbReference>
<keyword evidence="6" id="KW-0687">Ribonucleoprotein</keyword>
<dbReference type="Pfam" id="PF15433">
    <property type="entry name" value="MRP-S31"/>
    <property type="match status" value="1"/>
</dbReference>
<evidence type="ECO:0000256" key="6">
    <source>
        <dbReference type="ARBA" id="ARBA00023274"/>
    </source>
</evidence>
<protein>
    <recommendedName>
        <fullName evidence="7">Small ribosomal subunit protein mS31</fullName>
    </recommendedName>
    <alternativeName>
        <fullName evidence="8">28S ribosomal protein S31, mitochondrial</fullName>
    </alternativeName>
</protein>
<evidence type="ECO:0000256" key="5">
    <source>
        <dbReference type="ARBA" id="ARBA00023128"/>
    </source>
</evidence>
<evidence type="ECO:0000256" key="9">
    <source>
        <dbReference type="SAM" id="MobiDB-lite"/>
    </source>
</evidence>
<feature type="compositionally biased region" description="Low complexity" evidence="9">
    <location>
        <begin position="118"/>
        <end position="154"/>
    </location>
</feature>
<comment type="subcellular location">
    <subcellularLocation>
        <location evidence="1">Mitochondrion</location>
    </subcellularLocation>
</comment>
<feature type="compositionally biased region" description="Polar residues" evidence="9">
    <location>
        <begin position="191"/>
        <end position="203"/>
    </location>
</feature>
<dbReference type="OrthoDB" id="5989925at2759"/>
<dbReference type="Proteomes" id="UP000838412">
    <property type="component" value="Chromosome 1"/>
</dbReference>
<comment type="similarity">
    <text evidence="2">Belongs to the mitochondrion-specific ribosomal protein mS31 family.</text>
</comment>
<feature type="region of interest" description="Disordered" evidence="9">
    <location>
        <begin position="118"/>
        <end position="210"/>
    </location>
</feature>
<dbReference type="EMBL" id="OV696686">
    <property type="protein sequence ID" value="CAH1225932.1"/>
    <property type="molecule type" value="Genomic_DNA"/>
</dbReference>
<dbReference type="PANTHER" id="PTHR13231">
    <property type="entry name" value="MITOCHONDRIAL RIBOSOMAL PROTEIN S31"/>
    <property type="match status" value="1"/>
</dbReference>
<evidence type="ECO:0000256" key="4">
    <source>
        <dbReference type="ARBA" id="ARBA00022980"/>
    </source>
</evidence>
<evidence type="ECO:0000256" key="7">
    <source>
        <dbReference type="ARBA" id="ARBA00035133"/>
    </source>
</evidence>
<keyword evidence="5" id="KW-0496">Mitochondrion</keyword>
<dbReference type="AlphaFoldDB" id="A0A8J9VWZ9"/>
<evidence type="ECO:0000256" key="1">
    <source>
        <dbReference type="ARBA" id="ARBA00004173"/>
    </source>
</evidence>
<evidence type="ECO:0000256" key="3">
    <source>
        <dbReference type="ARBA" id="ARBA00022946"/>
    </source>
</evidence>
<keyword evidence="3" id="KW-0809">Transit peptide</keyword>
<evidence type="ECO:0000313" key="11">
    <source>
        <dbReference type="Proteomes" id="UP000838412"/>
    </source>
</evidence>
<sequence>MTWLATPHVSVIAGTMTRLLHHGSKVNPFNMAAGRTFLFFSSTSQRIVGLGARLSGVKRGVHTAGCLLKKDSGSSTDSEGEVDPRLVAAAKDVASSLGGGEKVESALLQQLRRHEVATSAGKSAATSAGKPAATSAVNSAAADSSSLGDLISGLRVEQGQKSKRTAPLQDRGDGSVARRRVNRPEVKNFRQEFQQMRPTQPRSEQGVRRPVPQMRSLFEGKRLGVFMQEEVNSWQPDEPTLWDEQQAAELQAQVDRPPRNGFEEMIRWTREGKMWTFPVQNDQGLEDEAAVGFHEHVFLEDLLGGFPEKGPIRHFMELVITGLSKNPYLTLQQKREHVDWFRNYFQETEPILRASGSLTA</sequence>
<keyword evidence="11" id="KW-1185">Reference proteome</keyword>